<proteinExistence type="predicted"/>
<dbReference type="Proteomes" id="UP000238479">
    <property type="component" value="Chromosome 4"/>
</dbReference>
<evidence type="ECO:0000313" key="7">
    <source>
        <dbReference type="EMBL" id="PRQ38530.1"/>
    </source>
</evidence>
<keyword evidence="2 6" id="KW-0812">Transmembrane</keyword>
<feature type="transmembrane region" description="Helical" evidence="6">
    <location>
        <begin position="22"/>
        <end position="44"/>
    </location>
</feature>
<keyword evidence="5" id="KW-0927">Auxin signaling pathway</keyword>
<sequence length="95" mass="10748">MLVAFRHSSWLLIISFAVQRRYASFFIIDLCHLSTIKIAILLIAKVFTVRSLGLLMASLAHGRKLLNGLVISLLLPCLIFSQLRQAIIGEKILEW</sequence>
<evidence type="ECO:0000256" key="2">
    <source>
        <dbReference type="ARBA" id="ARBA00022692"/>
    </source>
</evidence>
<dbReference type="PANTHER" id="PTHR31419">
    <property type="entry name" value="PROTEIN PIN-LIKES 2"/>
    <property type="match status" value="1"/>
</dbReference>
<dbReference type="Pfam" id="PF03547">
    <property type="entry name" value="Mem_trans"/>
    <property type="match status" value="1"/>
</dbReference>
<dbReference type="STRING" id="74649.A0A2P6QWH9"/>
<keyword evidence="4 6" id="KW-0472">Membrane</keyword>
<gene>
    <name evidence="7" type="ORF">RchiOBHm_Chr4g0414971</name>
</gene>
<dbReference type="InterPro" id="IPR039305">
    <property type="entry name" value="PILS2/6"/>
</dbReference>
<protein>
    <submittedName>
        <fullName evidence="7">Uncharacterized protein</fullName>
    </submittedName>
</protein>
<dbReference type="GO" id="GO:0080162">
    <property type="term" value="P:endoplasmic reticulum to cytosol auxin transport"/>
    <property type="evidence" value="ECO:0007669"/>
    <property type="project" value="InterPro"/>
</dbReference>
<evidence type="ECO:0000313" key="8">
    <source>
        <dbReference type="Proteomes" id="UP000238479"/>
    </source>
</evidence>
<keyword evidence="3 6" id="KW-1133">Transmembrane helix</keyword>
<evidence type="ECO:0000256" key="3">
    <source>
        <dbReference type="ARBA" id="ARBA00022989"/>
    </source>
</evidence>
<organism evidence="7 8">
    <name type="scientific">Rosa chinensis</name>
    <name type="common">China rose</name>
    <dbReference type="NCBI Taxonomy" id="74649"/>
    <lineage>
        <taxon>Eukaryota</taxon>
        <taxon>Viridiplantae</taxon>
        <taxon>Streptophyta</taxon>
        <taxon>Embryophyta</taxon>
        <taxon>Tracheophyta</taxon>
        <taxon>Spermatophyta</taxon>
        <taxon>Magnoliopsida</taxon>
        <taxon>eudicotyledons</taxon>
        <taxon>Gunneridae</taxon>
        <taxon>Pentapetalae</taxon>
        <taxon>rosids</taxon>
        <taxon>fabids</taxon>
        <taxon>Rosales</taxon>
        <taxon>Rosaceae</taxon>
        <taxon>Rosoideae</taxon>
        <taxon>Rosoideae incertae sedis</taxon>
        <taxon>Rosa</taxon>
    </lineage>
</organism>
<dbReference type="Gramene" id="PRQ38530">
    <property type="protein sequence ID" value="PRQ38530"/>
    <property type="gene ID" value="RchiOBHm_Chr4g0414971"/>
</dbReference>
<dbReference type="GO" id="GO:0016020">
    <property type="term" value="C:membrane"/>
    <property type="evidence" value="ECO:0007669"/>
    <property type="project" value="UniProtKB-SubCell"/>
</dbReference>
<comment type="subcellular location">
    <subcellularLocation>
        <location evidence="1">Membrane</location>
        <topology evidence="1">Multi-pass membrane protein</topology>
    </subcellularLocation>
</comment>
<evidence type="ECO:0000256" key="1">
    <source>
        <dbReference type="ARBA" id="ARBA00004141"/>
    </source>
</evidence>
<accession>A0A2P6QWH9</accession>
<dbReference type="AlphaFoldDB" id="A0A2P6QWH9"/>
<dbReference type="PANTHER" id="PTHR31419:SF1">
    <property type="entry name" value="PROTEIN PIN-LIKES 6"/>
    <property type="match status" value="1"/>
</dbReference>
<dbReference type="InterPro" id="IPR004776">
    <property type="entry name" value="Mem_transp_PIN-like"/>
</dbReference>
<comment type="caution">
    <text evidence="7">The sequence shown here is derived from an EMBL/GenBank/DDBJ whole genome shotgun (WGS) entry which is preliminary data.</text>
</comment>
<evidence type="ECO:0000256" key="6">
    <source>
        <dbReference type="SAM" id="Phobius"/>
    </source>
</evidence>
<dbReference type="GO" id="GO:0009734">
    <property type="term" value="P:auxin-activated signaling pathway"/>
    <property type="evidence" value="ECO:0007669"/>
    <property type="project" value="UniProtKB-KW"/>
</dbReference>
<keyword evidence="8" id="KW-1185">Reference proteome</keyword>
<feature type="transmembrane region" description="Helical" evidence="6">
    <location>
        <begin position="65"/>
        <end position="83"/>
    </location>
</feature>
<dbReference type="EMBL" id="PDCK01000042">
    <property type="protein sequence ID" value="PRQ38530.1"/>
    <property type="molecule type" value="Genomic_DNA"/>
</dbReference>
<reference evidence="7 8" key="1">
    <citation type="journal article" date="2018" name="Nat. Genet.">
        <title>The Rosa genome provides new insights in the design of modern roses.</title>
        <authorList>
            <person name="Bendahmane M."/>
        </authorList>
    </citation>
    <scope>NUCLEOTIDE SEQUENCE [LARGE SCALE GENOMIC DNA]</scope>
    <source>
        <strain evidence="8">cv. Old Blush</strain>
    </source>
</reference>
<evidence type="ECO:0000256" key="4">
    <source>
        <dbReference type="ARBA" id="ARBA00023136"/>
    </source>
</evidence>
<name>A0A2P6QWH9_ROSCH</name>
<evidence type="ECO:0000256" key="5">
    <source>
        <dbReference type="ARBA" id="ARBA00023294"/>
    </source>
</evidence>